<dbReference type="GeneID" id="39600442"/>
<evidence type="ECO:0000256" key="3">
    <source>
        <dbReference type="ARBA" id="ARBA00022989"/>
    </source>
</evidence>
<feature type="transmembrane region" description="Helical" evidence="5">
    <location>
        <begin position="119"/>
        <end position="139"/>
    </location>
</feature>
<evidence type="ECO:0000313" key="8">
    <source>
        <dbReference type="Proteomes" id="UP000283841"/>
    </source>
</evidence>
<keyword evidence="3 5" id="KW-1133">Transmembrane helix</keyword>
<dbReference type="Proteomes" id="UP000283841">
    <property type="component" value="Unassembled WGS sequence"/>
</dbReference>
<dbReference type="PANTHER" id="PTHR31310:SF10">
    <property type="entry name" value="INOSITOLPHOSPHOTRANSFERASE AUR1_IPT1 DOMAIN-CONTAINING PROTEIN"/>
    <property type="match status" value="1"/>
</dbReference>
<feature type="transmembrane region" description="Helical" evidence="5">
    <location>
        <begin position="357"/>
        <end position="380"/>
    </location>
</feature>
<protein>
    <submittedName>
        <fullName evidence="7">Integral membrane protein</fullName>
    </submittedName>
</protein>
<keyword evidence="2 5" id="KW-0812">Transmembrane</keyword>
<feature type="transmembrane region" description="Helical" evidence="5">
    <location>
        <begin position="26"/>
        <end position="43"/>
    </location>
</feature>
<comment type="caution">
    <text evidence="7">The sequence shown here is derived from an EMBL/GenBank/DDBJ whole genome shotgun (WGS) entry which is preliminary data.</text>
</comment>
<reference evidence="7 8" key="1">
    <citation type="journal article" date="2018" name="Front. Microbiol.">
        <title>Genomic and genetic insights into a cosmopolitan fungus, Paecilomyces variotii (Eurotiales).</title>
        <authorList>
            <person name="Urquhart A.S."/>
            <person name="Mondo S.J."/>
            <person name="Makela M.R."/>
            <person name="Hane J.K."/>
            <person name="Wiebenga A."/>
            <person name="He G."/>
            <person name="Mihaltcheva S."/>
            <person name="Pangilinan J."/>
            <person name="Lipzen A."/>
            <person name="Barry K."/>
            <person name="de Vries R.P."/>
            <person name="Grigoriev I.V."/>
            <person name="Idnurm A."/>
        </authorList>
    </citation>
    <scope>NUCLEOTIDE SEQUENCE [LARGE SCALE GENOMIC DNA]</scope>
    <source>
        <strain evidence="7 8">CBS 101075</strain>
    </source>
</reference>
<comment type="subcellular location">
    <subcellularLocation>
        <location evidence="1">Membrane</location>
        <topology evidence="1">Multi-pass membrane protein</topology>
    </subcellularLocation>
</comment>
<feature type="transmembrane region" description="Helical" evidence="5">
    <location>
        <begin position="329"/>
        <end position="351"/>
    </location>
</feature>
<dbReference type="AlphaFoldDB" id="A0A443HPT6"/>
<evidence type="ECO:0000256" key="5">
    <source>
        <dbReference type="SAM" id="Phobius"/>
    </source>
</evidence>
<keyword evidence="8" id="KW-1185">Reference proteome</keyword>
<sequence length="406" mass="47037">MASNDLNTVQDPPQWNSEPMFQLPSWGEPLIVFSILVASMIVTRRKGFRILGKKKTSYDSLLDEPTSPHSSDELLCYDADSDEGLLGISKHYPKRRRCCGTVVRTPNTSRFASNIHSRILMKFPFLIEMFYWIITYIFYRLTKIVSTKIFSKIGIWDVAMENGVRLLEIEEESWLRIFFPLTEHNVQAWFMNGHQVLLTVLNRFYALVHIPGTVGFIAWYYYVAPSHNTFATARRTLTLTNLFAFVTFTFYPCMPPRLLPKEYGFLDTVRHDNAQSIWMSGDYVNSLAAMPSMHFGYSFVIGCVLLYHSGIFRRTLEKGETRMSRAWQIWYLFLAVAYPLSILITIVATANHYWLDAVVAVFVAFLAFLCNKIFIALLPLEDLLLWALRLEKPTPSTGERYRNERM</sequence>
<proteinExistence type="predicted"/>
<dbReference type="PANTHER" id="PTHR31310">
    <property type="match status" value="1"/>
</dbReference>
<feature type="transmembrane region" description="Helical" evidence="5">
    <location>
        <begin position="236"/>
        <end position="254"/>
    </location>
</feature>
<feature type="transmembrane region" description="Helical" evidence="5">
    <location>
        <begin position="288"/>
        <end position="308"/>
    </location>
</feature>
<dbReference type="InterPro" id="IPR052185">
    <property type="entry name" value="IPC_Synthase-Related"/>
</dbReference>
<evidence type="ECO:0000259" key="6">
    <source>
        <dbReference type="Pfam" id="PF14378"/>
    </source>
</evidence>
<feature type="domain" description="Inositolphosphotransferase Aur1/Ipt1" evidence="6">
    <location>
        <begin position="183"/>
        <end position="309"/>
    </location>
</feature>
<dbReference type="InterPro" id="IPR026841">
    <property type="entry name" value="Aur1/Ipt1"/>
</dbReference>
<dbReference type="VEuPathDB" id="FungiDB:C8Q69DRAFT_474992"/>
<feature type="transmembrane region" description="Helical" evidence="5">
    <location>
        <begin position="204"/>
        <end position="224"/>
    </location>
</feature>
<organism evidence="7 8">
    <name type="scientific">Byssochlamys spectabilis</name>
    <name type="common">Paecilomyces variotii</name>
    <dbReference type="NCBI Taxonomy" id="264951"/>
    <lineage>
        <taxon>Eukaryota</taxon>
        <taxon>Fungi</taxon>
        <taxon>Dikarya</taxon>
        <taxon>Ascomycota</taxon>
        <taxon>Pezizomycotina</taxon>
        <taxon>Eurotiomycetes</taxon>
        <taxon>Eurotiomycetidae</taxon>
        <taxon>Eurotiales</taxon>
        <taxon>Thermoascaceae</taxon>
        <taxon>Paecilomyces</taxon>
    </lineage>
</organism>
<dbReference type="Pfam" id="PF14378">
    <property type="entry name" value="PAP2_3"/>
    <property type="match status" value="2"/>
</dbReference>
<dbReference type="CDD" id="cd03386">
    <property type="entry name" value="PAP2_Aur1_like"/>
    <property type="match status" value="1"/>
</dbReference>
<dbReference type="EMBL" id="RCNU01000009">
    <property type="protein sequence ID" value="RWQ93822.1"/>
    <property type="molecule type" value="Genomic_DNA"/>
</dbReference>
<gene>
    <name evidence="7" type="ORF">C8Q69DRAFT_474992</name>
</gene>
<evidence type="ECO:0000256" key="2">
    <source>
        <dbReference type="ARBA" id="ARBA00022692"/>
    </source>
</evidence>
<evidence type="ECO:0000313" key="7">
    <source>
        <dbReference type="EMBL" id="RWQ93822.1"/>
    </source>
</evidence>
<dbReference type="RefSeq" id="XP_028483467.1">
    <property type="nucleotide sequence ID" value="XM_028631165.1"/>
</dbReference>
<feature type="domain" description="Inositolphosphotransferase Aur1/Ipt1" evidence="6">
    <location>
        <begin position="326"/>
        <end position="369"/>
    </location>
</feature>
<accession>A0A443HPT6</accession>
<evidence type="ECO:0000256" key="4">
    <source>
        <dbReference type="ARBA" id="ARBA00023136"/>
    </source>
</evidence>
<dbReference type="STRING" id="264951.A0A443HPT6"/>
<keyword evidence="4 5" id="KW-0472">Membrane</keyword>
<evidence type="ECO:0000256" key="1">
    <source>
        <dbReference type="ARBA" id="ARBA00004141"/>
    </source>
</evidence>
<dbReference type="GO" id="GO:0016020">
    <property type="term" value="C:membrane"/>
    <property type="evidence" value="ECO:0007669"/>
    <property type="project" value="UniProtKB-SubCell"/>
</dbReference>
<name>A0A443HPT6_BYSSP</name>